<dbReference type="AlphaFoldDB" id="A0A6H5GCY7"/>
<feature type="region of interest" description="Disordered" evidence="1">
    <location>
        <begin position="1"/>
        <end position="80"/>
    </location>
</feature>
<name>A0A6H5GCY7_9HEMI</name>
<protein>
    <submittedName>
        <fullName evidence="2">Uncharacterized protein</fullName>
    </submittedName>
</protein>
<proteinExistence type="predicted"/>
<accession>A0A6H5GCY7</accession>
<dbReference type="EMBL" id="CADCXU010009809">
    <property type="protein sequence ID" value="CAB0000712.1"/>
    <property type="molecule type" value="Genomic_DNA"/>
</dbReference>
<keyword evidence="3" id="KW-1185">Reference proteome</keyword>
<dbReference type="Proteomes" id="UP000479000">
    <property type="component" value="Unassembled WGS sequence"/>
</dbReference>
<evidence type="ECO:0000313" key="3">
    <source>
        <dbReference type="Proteomes" id="UP000479000"/>
    </source>
</evidence>
<evidence type="ECO:0000256" key="1">
    <source>
        <dbReference type="SAM" id="MobiDB-lite"/>
    </source>
</evidence>
<feature type="non-terminal residue" evidence="2">
    <location>
        <position position="1"/>
    </location>
</feature>
<reference evidence="2 3" key="1">
    <citation type="submission" date="2020-02" db="EMBL/GenBank/DDBJ databases">
        <authorList>
            <person name="Ferguson B K."/>
        </authorList>
    </citation>
    <scope>NUCLEOTIDE SEQUENCE [LARGE SCALE GENOMIC DNA]</scope>
</reference>
<sequence length="118" mass="12785">GKQEDGSGTELEGDDTHGARTAAAAAVGSKHGKRTTCRPIRGNASTLTESATRRRSRRGRCMEPMASSSCRIPRGERSTPTTPALLAARLGTTRMRLPARSRFSLLLLPYLRMMDISI</sequence>
<evidence type="ECO:0000313" key="2">
    <source>
        <dbReference type="EMBL" id="CAB0000712.1"/>
    </source>
</evidence>
<gene>
    <name evidence="2" type="ORF">NTEN_LOCUS6499</name>
</gene>
<organism evidence="2 3">
    <name type="scientific">Nesidiocoris tenuis</name>
    <dbReference type="NCBI Taxonomy" id="355587"/>
    <lineage>
        <taxon>Eukaryota</taxon>
        <taxon>Metazoa</taxon>
        <taxon>Ecdysozoa</taxon>
        <taxon>Arthropoda</taxon>
        <taxon>Hexapoda</taxon>
        <taxon>Insecta</taxon>
        <taxon>Pterygota</taxon>
        <taxon>Neoptera</taxon>
        <taxon>Paraneoptera</taxon>
        <taxon>Hemiptera</taxon>
        <taxon>Heteroptera</taxon>
        <taxon>Panheteroptera</taxon>
        <taxon>Cimicomorpha</taxon>
        <taxon>Miridae</taxon>
        <taxon>Dicyphina</taxon>
        <taxon>Nesidiocoris</taxon>
    </lineage>
</organism>